<evidence type="ECO:0000256" key="2">
    <source>
        <dbReference type="SAM" id="Phobius"/>
    </source>
</evidence>
<gene>
    <name evidence="3" type="ORF">OMM_01994</name>
</gene>
<comment type="caution">
    <text evidence="3">The sequence shown here is derived from an EMBL/GenBank/DDBJ whole genome shotgun (WGS) entry which is preliminary data.</text>
</comment>
<feature type="compositionally biased region" description="Basic residues" evidence="1">
    <location>
        <begin position="249"/>
        <end position="259"/>
    </location>
</feature>
<keyword evidence="2" id="KW-1133">Transmembrane helix</keyword>
<keyword evidence="2" id="KW-0812">Transmembrane</keyword>
<sequence length="259" mass="29361">MKNFRLFVEWFIPSQIKSDMKYHIRARQFVIFALIGMIFYIVNMIKWYSMGYENLGLSMMTVLIVNILMLFVFRATGSINIAGNGLMAIINWHFFYLIYLTGGLQSSAISWIVIIPVFAALYFSNRVSVIWSTVSLLGILSFNYLEHQGVSFTSIITSNQQICQANLANSVGPLIAVFFAGCFFNLAMYRAFDGQKDAMANQKETLDQLNAVFDSVTEISESILSTSTILDSSSENMKLRSDEMAQKQQKPHPFPKKPI</sequence>
<evidence type="ECO:0000256" key="1">
    <source>
        <dbReference type="SAM" id="MobiDB-lite"/>
    </source>
</evidence>
<feature type="transmembrane region" description="Helical" evidence="2">
    <location>
        <begin position="167"/>
        <end position="189"/>
    </location>
</feature>
<dbReference type="Proteomes" id="UP000189670">
    <property type="component" value="Unassembled WGS sequence"/>
</dbReference>
<keyword evidence="2" id="KW-0472">Membrane</keyword>
<reference evidence="4" key="1">
    <citation type="submission" date="2012-11" db="EMBL/GenBank/DDBJ databases">
        <authorList>
            <person name="Lucero-Rivera Y.E."/>
            <person name="Tovar-Ramirez D."/>
        </authorList>
    </citation>
    <scope>NUCLEOTIDE SEQUENCE [LARGE SCALE GENOMIC DNA]</scope>
    <source>
        <strain evidence="4">Araruama</strain>
    </source>
</reference>
<feature type="transmembrane region" description="Helical" evidence="2">
    <location>
        <begin position="94"/>
        <end position="123"/>
    </location>
</feature>
<name>A0A1V1PBB5_9BACT</name>
<protein>
    <submittedName>
        <fullName evidence="3">Methyl-accepting chemotaxis sensory transducer</fullName>
    </submittedName>
</protein>
<feature type="transmembrane region" description="Helical" evidence="2">
    <location>
        <begin position="55"/>
        <end position="73"/>
    </location>
</feature>
<organism evidence="3 4">
    <name type="scientific">Candidatus Magnetoglobus multicellularis str. Araruama</name>
    <dbReference type="NCBI Taxonomy" id="890399"/>
    <lineage>
        <taxon>Bacteria</taxon>
        <taxon>Pseudomonadati</taxon>
        <taxon>Thermodesulfobacteriota</taxon>
        <taxon>Desulfobacteria</taxon>
        <taxon>Desulfobacterales</taxon>
        <taxon>Desulfobacteraceae</taxon>
        <taxon>Candidatus Magnetoglobus</taxon>
    </lineage>
</organism>
<proteinExistence type="predicted"/>
<feature type="transmembrane region" description="Helical" evidence="2">
    <location>
        <begin position="29"/>
        <end position="49"/>
    </location>
</feature>
<dbReference type="AlphaFoldDB" id="A0A1V1PBB5"/>
<dbReference type="EMBL" id="ATBP01000187">
    <property type="protein sequence ID" value="ETR72063.1"/>
    <property type="molecule type" value="Genomic_DNA"/>
</dbReference>
<evidence type="ECO:0000313" key="3">
    <source>
        <dbReference type="EMBL" id="ETR72063.1"/>
    </source>
</evidence>
<feature type="region of interest" description="Disordered" evidence="1">
    <location>
        <begin position="235"/>
        <end position="259"/>
    </location>
</feature>
<evidence type="ECO:0000313" key="4">
    <source>
        <dbReference type="Proteomes" id="UP000189670"/>
    </source>
</evidence>
<feature type="transmembrane region" description="Helical" evidence="2">
    <location>
        <begin position="129"/>
        <end position="146"/>
    </location>
</feature>
<accession>A0A1V1PBB5</accession>